<proteinExistence type="predicted"/>
<dbReference type="PANTHER" id="PTHR47331:SF1">
    <property type="entry name" value="GAG-LIKE PROTEIN"/>
    <property type="match status" value="1"/>
</dbReference>
<comment type="caution">
    <text evidence="1">The sequence shown here is derived from an EMBL/GenBank/DDBJ whole genome shotgun (WGS) entry which is preliminary data.</text>
</comment>
<dbReference type="OrthoDB" id="10055784at2759"/>
<name>A0A4C1TA99_EUMVA</name>
<sequence length="186" mass="21078">MRNRSHRTLNPNNESERWEPNCAICKTTPHRPSDWGTMKKTDCEARWNLAKRLPLYFRCLHYKSSSHQCKAIKCNLESCVKTHHPLLHSARPTTDGKKERNIVASTHTQKPSAACAFLKIVPVRMTGLRGHVDTHALLDDGSTVTLVDTALTTRIGVLSMKTTCLLSFEVYCKLTPTHIYTTFPHP</sequence>
<organism evidence="1 2">
    <name type="scientific">Eumeta variegata</name>
    <name type="common">Bagworm moth</name>
    <name type="synonym">Eumeta japonica</name>
    <dbReference type="NCBI Taxonomy" id="151549"/>
    <lineage>
        <taxon>Eukaryota</taxon>
        <taxon>Metazoa</taxon>
        <taxon>Ecdysozoa</taxon>
        <taxon>Arthropoda</taxon>
        <taxon>Hexapoda</taxon>
        <taxon>Insecta</taxon>
        <taxon>Pterygota</taxon>
        <taxon>Neoptera</taxon>
        <taxon>Endopterygota</taxon>
        <taxon>Lepidoptera</taxon>
        <taxon>Glossata</taxon>
        <taxon>Ditrysia</taxon>
        <taxon>Tineoidea</taxon>
        <taxon>Psychidae</taxon>
        <taxon>Oiketicinae</taxon>
        <taxon>Eumeta</taxon>
    </lineage>
</organism>
<evidence type="ECO:0000313" key="1">
    <source>
        <dbReference type="EMBL" id="GBP10231.1"/>
    </source>
</evidence>
<protein>
    <submittedName>
        <fullName evidence="1">Uncharacterized protein</fullName>
    </submittedName>
</protein>
<dbReference type="EMBL" id="BGZK01000039">
    <property type="protein sequence ID" value="GBP10231.1"/>
    <property type="molecule type" value="Genomic_DNA"/>
</dbReference>
<dbReference type="PANTHER" id="PTHR47331">
    <property type="entry name" value="PHD-TYPE DOMAIN-CONTAINING PROTEIN"/>
    <property type="match status" value="1"/>
</dbReference>
<dbReference type="Proteomes" id="UP000299102">
    <property type="component" value="Unassembled WGS sequence"/>
</dbReference>
<evidence type="ECO:0000313" key="2">
    <source>
        <dbReference type="Proteomes" id="UP000299102"/>
    </source>
</evidence>
<dbReference type="AlphaFoldDB" id="A0A4C1TA99"/>
<reference evidence="1 2" key="1">
    <citation type="journal article" date="2019" name="Commun. Biol.">
        <title>The bagworm genome reveals a unique fibroin gene that provides high tensile strength.</title>
        <authorList>
            <person name="Kono N."/>
            <person name="Nakamura H."/>
            <person name="Ohtoshi R."/>
            <person name="Tomita M."/>
            <person name="Numata K."/>
            <person name="Arakawa K."/>
        </authorList>
    </citation>
    <scope>NUCLEOTIDE SEQUENCE [LARGE SCALE GENOMIC DNA]</scope>
</reference>
<gene>
    <name evidence="1" type="ORF">EVAR_77624_1</name>
</gene>
<accession>A0A4C1TA99</accession>
<keyword evidence="2" id="KW-1185">Reference proteome</keyword>